<reference evidence="3 4" key="1">
    <citation type="submission" date="2023-07" db="EMBL/GenBank/DDBJ databases">
        <title>Genomic Encyclopedia of Type Strains, Phase IV (KMG-IV): sequencing the most valuable type-strain genomes for metagenomic binning, comparative biology and taxonomic classification.</title>
        <authorList>
            <person name="Goeker M."/>
        </authorList>
    </citation>
    <scope>NUCLEOTIDE SEQUENCE [LARGE SCALE GENOMIC DNA]</scope>
    <source>
        <strain evidence="3 4">DSM 102814</strain>
    </source>
</reference>
<keyword evidence="1" id="KW-1133">Transmembrane helix</keyword>
<dbReference type="InterPro" id="IPR058207">
    <property type="entry name" value="PID_CTERM"/>
</dbReference>
<keyword evidence="1" id="KW-0812">Transmembrane</keyword>
<dbReference type="RefSeq" id="WP_378928583.1">
    <property type="nucleotide sequence ID" value="NZ_JBHLUA010000021.1"/>
</dbReference>
<evidence type="ECO:0000313" key="3">
    <source>
        <dbReference type="EMBL" id="MDR6301929.1"/>
    </source>
</evidence>
<proteinExistence type="predicted"/>
<evidence type="ECO:0000256" key="2">
    <source>
        <dbReference type="SAM" id="SignalP"/>
    </source>
</evidence>
<feature type="transmembrane region" description="Helical" evidence="1">
    <location>
        <begin position="40"/>
        <end position="59"/>
    </location>
</feature>
<comment type="caution">
    <text evidence="3">The sequence shown here is derived from an EMBL/GenBank/DDBJ whole genome shotgun (WGS) entry which is preliminary data.</text>
</comment>
<dbReference type="EMBL" id="JAVDQA010000009">
    <property type="protein sequence ID" value="MDR6301929.1"/>
    <property type="molecule type" value="Genomic_DNA"/>
</dbReference>
<protein>
    <submittedName>
        <fullName evidence="3">Uncharacterized protein</fullName>
    </submittedName>
</protein>
<keyword evidence="2" id="KW-0732">Signal</keyword>
<keyword evidence="1" id="KW-0472">Membrane</keyword>
<feature type="chain" id="PRO_5045606720" evidence="2">
    <location>
        <begin position="25"/>
        <end position="68"/>
    </location>
</feature>
<accession>A0ABU1K8J8</accession>
<name>A0ABU1K8J8_9FLAO</name>
<evidence type="ECO:0000313" key="4">
    <source>
        <dbReference type="Proteomes" id="UP001257659"/>
    </source>
</evidence>
<dbReference type="NCBIfam" id="NF046080">
    <property type="entry name" value="PID_CTERM"/>
    <property type="match status" value="1"/>
</dbReference>
<sequence length="68" mass="7311">MMKKEKINIVIVLIVLLFSTPIFAQLPGFDDNVDDEGTSAAPIDGFVGLALVAGAFYGAKKLKRKSNI</sequence>
<feature type="signal peptide" evidence="2">
    <location>
        <begin position="1"/>
        <end position="24"/>
    </location>
</feature>
<gene>
    <name evidence="3" type="ORF">GGR31_002604</name>
</gene>
<keyword evidence="4" id="KW-1185">Reference proteome</keyword>
<organism evidence="3 4">
    <name type="scientific">Mesonia maritima</name>
    <dbReference type="NCBI Taxonomy" id="1793873"/>
    <lineage>
        <taxon>Bacteria</taxon>
        <taxon>Pseudomonadati</taxon>
        <taxon>Bacteroidota</taxon>
        <taxon>Flavobacteriia</taxon>
        <taxon>Flavobacteriales</taxon>
        <taxon>Flavobacteriaceae</taxon>
        <taxon>Mesonia</taxon>
    </lineage>
</organism>
<evidence type="ECO:0000256" key="1">
    <source>
        <dbReference type="SAM" id="Phobius"/>
    </source>
</evidence>
<dbReference type="Proteomes" id="UP001257659">
    <property type="component" value="Unassembled WGS sequence"/>
</dbReference>